<dbReference type="InterPro" id="IPR011009">
    <property type="entry name" value="Kinase-like_dom_sf"/>
</dbReference>
<dbReference type="Proteomes" id="UP001280581">
    <property type="component" value="Unassembled WGS sequence"/>
</dbReference>
<dbReference type="Gene3D" id="1.10.510.10">
    <property type="entry name" value="Transferase(Phosphotransferase) domain 1"/>
    <property type="match status" value="1"/>
</dbReference>
<reference evidence="3 4" key="1">
    <citation type="submission" date="2021-02" db="EMBL/GenBank/DDBJ databases">
        <title>Genome assembly of Pseudopithomyces chartarum.</title>
        <authorList>
            <person name="Jauregui R."/>
            <person name="Singh J."/>
            <person name="Voisey C."/>
        </authorList>
    </citation>
    <scope>NUCLEOTIDE SEQUENCE [LARGE SCALE GENOMIC DNA]</scope>
    <source>
        <strain evidence="3 4">AGR01</strain>
    </source>
</reference>
<evidence type="ECO:0000313" key="3">
    <source>
        <dbReference type="EMBL" id="KAK3209289.1"/>
    </source>
</evidence>
<dbReference type="PANTHER" id="PTHR24361">
    <property type="entry name" value="MITOGEN-ACTIVATED KINASE KINASE KINASE"/>
    <property type="match status" value="1"/>
</dbReference>
<feature type="compositionally biased region" description="Polar residues" evidence="1">
    <location>
        <begin position="17"/>
        <end position="34"/>
    </location>
</feature>
<dbReference type="GO" id="GO:0005524">
    <property type="term" value="F:ATP binding"/>
    <property type="evidence" value="ECO:0007669"/>
    <property type="project" value="InterPro"/>
</dbReference>
<proteinExistence type="predicted"/>
<evidence type="ECO:0000313" key="4">
    <source>
        <dbReference type="Proteomes" id="UP001280581"/>
    </source>
</evidence>
<organism evidence="3 4">
    <name type="scientific">Pseudopithomyces chartarum</name>
    <dbReference type="NCBI Taxonomy" id="1892770"/>
    <lineage>
        <taxon>Eukaryota</taxon>
        <taxon>Fungi</taxon>
        <taxon>Dikarya</taxon>
        <taxon>Ascomycota</taxon>
        <taxon>Pezizomycotina</taxon>
        <taxon>Dothideomycetes</taxon>
        <taxon>Pleosporomycetidae</taxon>
        <taxon>Pleosporales</taxon>
        <taxon>Massarineae</taxon>
        <taxon>Didymosphaeriaceae</taxon>
        <taxon>Pseudopithomyces</taxon>
    </lineage>
</organism>
<dbReference type="InterPro" id="IPR008271">
    <property type="entry name" value="Ser/Thr_kinase_AS"/>
</dbReference>
<sequence>MVFRELVRFAGPKHQESTSNLESGTSQTTKSITGESKRSSEGRKLRSFKRFLSISTRICSDKDNDSPKESKIPPDQRYELLRYLGHERNGTVNLSEDLQTKSLVAIKTVIHNDPDTVPAEVGILQYLGQHANIVQLLNCFEHPTRKDWTRIVFEHCEVGDLQEYSSKMGDTPPPEPFLWHITSEISRGLEFLHSNNVVHGDLKLSNILLRHPPGLNLDSKSTEPRFPVLKIADFGNAVLNAPGDIPQSHLSTWCYGAPESGEYFGPEIDIWALGCIVHRLAHRKFPRILIPDMDQQTEDEAAYEDSDWSNDLKEYRAYLRTHAFAPTRLDQPTSHSMPRSKLLQYFMMRALEPDYKKRITAHRLCQYVPTIAELIRNIVPVDKNRPVTYMSTKQYRPVLASFDSNKDTTDSSVIRKVFCSFMKHVVTYKKEWLFLHVMQLLPLLDSADEEIATELLKSLNLVAVDDRTGIRS</sequence>
<dbReference type="Pfam" id="PF00069">
    <property type="entry name" value="Pkinase"/>
    <property type="match status" value="1"/>
</dbReference>
<dbReference type="Gene3D" id="3.30.200.20">
    <property type="entry name" value="Phosphorylase Kinase, domain 1"/>
    <property type="match status" value="1"/>
</dbReference>
<dbReference type="GO" id="GO:0004674">
    <property type="term" value="F:protein serine/threonine kinase activity"/>
    <property type="evidence" value="ECO:0007669"/>
    <property type="project" value="TreeGrafter"/>
</dbReference>
<dbReference type="EMBL" id="WVTA01000006">
    <property type="protein sequence ID" value="KAK3209289.1"/>
    <property type="molecule type" value="Genomic_DNA"/>
</dbReference>
<feature type="region of interest" description="Disordered" evidence="1">
    <location>
        <begin position="13"/>
        <end position="44"/>
    </location>
</feature>
<dbReference type="PROSITE" id="PS50011">
    <property type="entry name" value="PROTEIN_KINASE_DOM"/>
    <property type="match status" value="1"/>
</dbReference>
<comment type="caution">
    <text evidence="3">The sequence shown here is derived from an EMBL/GenBank/DDBJ whole genome shotgun (WGS) entry which is preliminary data.</text>
</comment>
<dbReference type="SMART" id="SM00220">
    <property type="entry name" value="S_TKc"/>
    <property type="match status" value="1"/>
</dbReference>
<name>A0AAN6M1G0_9PLEO</name>
<dbReference type="CDD" id="cd00180">
    <property type="entry name" value="PKc"/>
    <property type="match status" value="1"/>
</dbReference>
<keyword evidence="4" id="KW-1185">Reference proteome</keyword>
<gene>
    <name evidence="3" type="ORF">GRF29_69g1310278</name>
</gene>
<feature type="domain" description="Protein kinase" evidence="2">
    <location>
        <begin position="78"/>
        <end position="371"/>
    </location>
</feature>
<dbReference type="InterPro" id="IPR000719">
    <property type="entry name" value="Prot_kinase_dom"/>
</dbReference>
<dbReference type="InterPro" id="IPR053235">
    <property type="entry name" value="Ser_Thr_kinase"/>
</dbReference>
<evidence type="ECO:0000259" key="2">
    <source>
        <dbReference type="PROSITE" id="PS50011"/>
    </source>
</evidence>
<dbReference type="SUPFAM" id="SSF56112">
    <property type="entry name" value="Protein kinase-like (PK-like)"/>
    <property type="match status" value="1"/>
</dbReference>
<dbReference type="AlphaFoldDB" id="A0AAN6M1G0"/>
<feature type="compositionally biased region" description="Basic and acidic residues" evidence="1">
    <location>
        <begin position="35"/>
        <end position="44"/>
    </location>
</feature>
<protein>
    <recommendedName>
        <fullName evidence="2">Protein kinase domain-containing protein</fullName>
    </recommendedName>
</protein>
<dbReference type="PROSITE" id="PS00108">
    <property type="entry name" value="PROTEIN_KINASE_ST"/>
    <property type="match status" value="1"/>
</dbReference>
<dbReference type="GO" id="GO:0005737">
    <property type="term" value="C:cytoplasm"/>
    <property type="evidence" value="ECO:0007669"/>
    <property type="project" value="TreeGrafter"/>
</dbReference>
<accession>A0AAN6M1G0</accession>
<evidence type="ECO:0000256" key="1">
    <source>
        <dbReference type="SAM" id="MobiDB-lite"/>
    </source>
</evidence>